<name>A0A5B0R7T8_PUCGR</name>
<accession>A0A5B0R7T8</accession>
<comment type="caution">
    <text evidence="1">The sequence shown here is derived from an EMBL/GenBank/DDBJ whole genome shotgun (WGS) entry which is preliminary data.</text>
</comment>
<organism evidence="1 2">
    <name type="scientific">Puccinia graminis f. sp. tritici</name>
    <dbReference type="NCBI Taxonomy" id="56615"/>
    <lineage>
        <taxon>Eukaryota</taxon>
        <taxon>Fungi</taxon>
        <taxon>Dikarya</taxon>
        <taxon>Basidiomycota</taxon>
        <taxon>Pucciniomycotina</taxon>
        <taxon>Pucciniomycetes</taxon>
        <taxon>Pucciniales</taxon>
        <taxon>Pucciniaceae</taxon>
        <taxon>Puccinia</taxon>
    </lineage>
</organism>
<dbReference type="Proteomes" id="UP000325313">
    <property type="component" value="Unassembled WGS sequence"/>
</dbReference>
<gene>
    <name evidence="1" type="ORF">PGTUg99_017537</name>
</gene>
<dbReference type="AlphaFoldDB" id="A0A5B0R7T8"/>
<sequence>MEEVEDVFDVGFGKVLATQESDPAVGEGLLMGSEQEQWVLLPLAQSAGLLGKLKRLWPQGFRVVRVVKNPCVPVGCLLSLLLLAPRDLLSPSNPLPHWHASCTCLFGLPRPELVELLLACRHRRQRL</sequence>
<evidence type="ECO:0000313" key="1">
    <source>
        <dbReference type="EMBL" id="KAA1121690.1"/>
    </source>
</evidence>
<protein>
    <submittedName>
        <fullName evidence="1">Uncharacterized protein</fullName>
    </submittedName>
</protein>
<evidence type="ECO:0000313" key="2">
    <source>
        <dbReference type="Proteomes" id="UP000325313"/>
    </source>
</evidence>
<reference evidence="1 2" key="1">
    <citation type="submission" date="2019-05" db="EMBL/GenBank/DDBJ databases">
        <title>Emergence of the Ug99 lineage of the wheat stem rust pathogen through somatic hybridization.</title>
        <authorList>
            <person name="Li F."/>
            <person name="Upadhyaya N.M."/>
            <person name="Sperschneider J."/>
            <person name="Matny O."/>
            <person name="Nguyen-Phuc H."/>
            <person name="Mago R."/>
            <person name="Raley C."/>
            <person name="Miller M.E."/>
            <person name="Silverstein K.A.T."/>
            <person name="Henningsen E."/>
            <person name="Hirsch C.D."/>
            <person name="Visser B."/>
            <person name="Pretorius Z.A."/>
            <person name="Steffenson B.J."/>
            <person name="Schwessinger B."/>
            <person name="Dodds P.N."/>
            <person name="Figueroa M."/>
        </authorList>
    </citation>
    <scope>NUCLEOTIDE SEQUENCE [LARGE SCALE GENOMIC DNA]</scope>
    <source>
        <strain evidence="1 2">Ug99</strain>
    </source>
</reference>
<dbReference type="EMBL" id="VDEP01000237">
    <property type="protein sequence ID" value="KAA1121690.1"/>
    <property type="molecule type" value="Genomic_DNA"/>
</dbReference>
<proteinExistence type="predicted"/>